<name>A0A6D2HXC1_9BRAS</name>
<evidence type="ECO:0000313" key="2">
    <source>
        <dbReference type="Proteomes" id="UP000467841"/>
    </source>
</evidence>
<gene>
    <name evidence="1" type="ORF">MERR_LOCUS6528</name>
</gene>
<proteinExistence type="predicted"/>
<evidence type="ECO:0000313" key="1">
    <source>
        <dbReference type="EMBL" id="CAA7019293.1"/>
    </source>
</evidence>
<accession>A0A6D2HXC1</accession>
<sequence>MESRGNSSYMIRVATVSAFRNRTKSNFYVIQPENTIRIGNLYSNSNILITNLEALAFFADALLQWPPYRYCVDSRKAIILTKVTWSCDLFTSMVYNNLRIRLVLGFSVLTTSPGLKFF</sequence>
<dbReference type="Proteomes" id="UP000467841">
    <property type="component" value="Unassembled WGS sequence"/>
</dbReference>
<keyword evidence="2" id="KW-1185">Reference proteome</keyword>
<reference evidence="1" key="1">
    <citation type="submission" date="2020-01" db="EMBL/GenBank/DDBJ databases">
        <authorList>
            <person name="Mishra B."/>
        </authorList>
    </citation>
    <scope>NUCLEOTIDE SEQUENCE [LARGE SCALE GENOMIC DNA]</scope>
</reference>
<dbReference type="EMBL" id="CACVBM020000444">
    <property type="protein sequence ID" value="CAA7019293.1"/>
    <property type="molecule type" value="Genomic_DNA"/>
</dbReference>
<protein>
    <submittedName>
        <fullName evidence="1">Uncharacterized protein</fullName>
    </submittedName>
</protein>
<dbReference type="AlphaFoldDB" id="A0A6D2HXC1"/>
<organism evidence="1 2">
    <name type="scientific">Microthlaspi erraticum</name>
    <dbReference type="NCBI Taxonomy" id="1685480"/>
    <lineage>
        <taxon>Eukaryota</taxon>
        <taxon>Viridiplantae</taxon>
        <taxon>Streptophyta</taxon>
        <taxon>Embryophyta</taxon>
        <taxon>Tracheophyta</taxon>
        <taxon>Spermatophyta</taxon>
        <taxon>Magnoliopsida</taxon>
        <taxon>eudicotyledons</taxon>
        <taxon>Gunneridae</taxon>
        <taxon>Pentapetalae</taxon>
        <taxon>rosids</taxon>
        <taxon>malvids</taxon>
        <taxon>Brassicales</taxon>
        <taxon>Brassicaceae</taxon>
        <taxon>Coluteocarpeae</taxon>
        <taxon>Microthlaspi</taxon>
    </lineage>
</organism>
<comment type="caution">
    <text evidence="1">The sequence shown here is derived from an EMBL/GenBank/DDBJ whole genome shotgun (WGS) entry which is preliminary data.</text>
</comment>